<sequence>MCFLISCCLRCIPKPPAECRRHSKAAAAALLASVWGRKETSCGTKVAVCVSKTITYLLISILSVYLLRLVFFRPYQIRPTIDAAVLTAFNLDRGGDNALAYGLAMNIAFFNAHRVYSVRFDHLTAAVYYNGTRLGGDQGTQLPEERFTLRPRQRRTDRAVLSGRAANVGDVVEDEFSREQKLGQFTVDVAVKTTLTYKFWPTKAVYYYEYDCRLIFPDPAKVAGDGAAHAVTDHVKCTVAK</sequence>
<protein>
    <submittedName>
        <fullName evidence="1">Uncharacterized protein</fullName>
    </submittedName>
</protein>
<evidence type="ECO:0000313" key="1">
    <source>
        <dbReference type="EnsemblPlants" id="AVESA.00010b.r2.2DG0387320.1.CDS.1"/>
    </source>
</evidence>
<name>A0ACD5V7X2_AVESA</name>
<keyword evidence="2" id="KW-1185">Reference proteome</keyword>
<proteinExistence type="predicted"/>
<evidence type="ECO:0000313" key="2">
    <source>
        <dbReference type="Proteomes" id="UP001732700"/>
    </source>
</evidence>
<dbReference type="Proteomes" id="UP001732700">
    <property type="component" value="Chromosome 2D"/>
</dbReference>
<organism evidence="1 2">
    <name type="scientific">Avena sativa</name>
    <name type="common">Oat</name>
    <dbReference type="NCBI Taxonomy" id="4498"/>
    <lineage>
        <taxon>Eukaryota</taxon>
        <taxon>Viridiplantae</taxon>
        <taxon>Streptophyta</taxon>
        <taxon>Embryophyta</taxon>
        <taxon>Tracheophyta</taxon>
        <taxon>Spermatophyta</taxon>
        <taxon>Magnoliopsida</taxon>
        <taxon>Liliopsida</taxon>
        <taxon>Poales</taxon>
        <taxon>Poaceae</taxon>
        <taxon>BOP clade</taxon>
        <taxon>Pooideae</taxon>
        <taxon>Poodae</taxon>
        <taxon>Poeae</taxon>
        <taxon>Poeae Chloroplast Group 1 (Aveneae type)</taxon>
        <taxon>Aveninae</taxon>
        <taxon>Avena</taxon>
    </lineage>
</organism>
<accession>A0ACD5V7X2</accession>
<reference evidence="1" key="1">
    <citation type="submission" date="2021-05" db="EMBL/GenBank/DDBJ databases">
        <authorList>
            <person name="Scholz U."/>
            <person name="Mascher M."/>
            <person name="Fiebig A."/>
        </authorList>
    </citation>
    <scope>NUCLEOTIDE SEQUENCE [LARGE SCALE GENOMIC DNA]</scope>
</reference>
<reference evidence="1" key="2">
    <citation type="submission" date="2025-09" db="UniProtKB">
        <authorList>
            <consortium name="EnsemblPlants"/>
        </authorList>
    </citation>
    <scope>IDENTIFICATION</scope>
</reference>
<dbReference type="EnsemblPlants" id="AVESA.00010b.r2.2DG0387320.1">
    <property type="protein sequence ID" value="AVESA.00010b.r2.2DG0387320.1.CDS.1"/>
    <property type="gene ID" value="AVESA.00010b.r2.2DG0387320"/>
</dbReference>